<name>A0ACC3AH95_9EURO</name>
<evidence type="ECO:0000313" key="2">
    <source>
        <dbReference type="Proteomes" id="UP001172386"/>
    </source>
</evidence>
<gene>
    <name evidence="1" type="ORF">H2198_001352</name>
</gene>
<evidence type="ECO:0000313" key="1">
    <source>
        <dbReference type="EMBL" id="KAJ9662463.1"/>
    </source>
</evidence>
<dbReference type="EMBL" id="JAPDRQ010000015">
    <property type="protein sequence ID" value="KAJ9662463.1"/>
    <property type="molecule type" value="Genomic_DNA"/>
</dbReference>
<organism evidence="1 2">
    <name type="scientific">Neophaeococcomyces mojaviensis</name>
    <dbReference type="NCBI Taxonomy" id="3383035"/>
    <lineage>
        <taxon>Eukaryota</taxon>
        <taxon>Fungi</taxon>
        <taxon>Dikarya</taxon>
        <taxon>Ascomycota</taxon>
        <taxon>Pezizomycotina</taxon>
        <taxon>Eurotiomycetes</taxon>
        <taxon>Chaetothyriomycetidae</taxon>
        <taxon>Chaetothyriales</taxon>
        <taxon>Chaetothyriales incertae sedis</taxon>
        <taxon>Neophaeococcomyces</taxon>
    </lineage>
</organism>
<protein>
    <submittedName>
        <fullName evidence="1">Uncharacterized protein</fullName>
    </submittedName>
</protein>
<comment type="caution">
    <text evidence="1">The sequence shown here is derived from an EMBL/GenBank/DDBJ whole genome shotgun (WGS) entry which is preliminary data.</text>
</comment>
<proteinExistence type="predicted"/>
<reference evidence="1" key="1">
    <citation type="submission" date="2022-10" db="EMBL/GenBank/DDBJ databases">
        <title>Culturing micro-colonial fungi from biological soil crusts in the Mojave desert and describing Neophaeococcomyces mojavensis, and introducing the new genera and species Taxawa tesnikishii.</title>
        <authorList>
            <person name="Kurbessoian T."/>
            <person name="Stajich J.E."/>
        </authorList>
    </citation>
    <scope>NUCLEOTIDE SEQUENCE</scope>
    <source>
        <strain evidence="1">JES_112</strain>
    </source>
</reference>
<keyword evidence="2" id="KW-1185">Reference proteome</keyword>
<accession>A0ACC3AH95</accession>
<sequence length="266" mass="29148">MRGLCFVSTGARICRHLTKSALPSRRAARNISYSAYDRPPFSFSSRQQQHEQPSHDGSPSSFLPVPFVTEQLAGAHHSTDLFSRLLKERIVAVYGPVEDRMAATVTASLLFLESESAAPISMYINSPGGSVSAGLSIYDTMQYIAAPIHTIVLGQAASMGSLLACAGEPGKRFALPHATIMMHQPSGGYSGTTADIQIHAKEILRIRNQLNEIYGRHLERAGKGKTLEQIERLMDRDYFMSAQEAKELGVVDEVLASRKLVQKEET</sequence>
<dbReference type="Proteomes" id="UP001172386">
    <property type="component" value="Unassembled WGS sequence"/>
</dbReference>